<protein>
    <submittedName>
        <fullName evidence="1">Uncharacterized protein</fullName>
    </submittedName>
</protein>
<organism evidence="1 2">
    <name type="scientific">Massilia atriviolacea</name>
    <dbReference type="NCBI Taxonomy" id="2495579"/>
    <lineage>
        <taxon>Bacteria</taxon>
        <taxon>Pseudomonadati</taxon>
        <taxon>Pseudomonadota</taxon>
        <taxon>Betaproteobacteria</taxon>
        <taxon>Burkholderiales</taxon>
        <taxon>Oxalobacteraceae</taxon>
        <taxon>Telluria group</taxon>
        <taxon>Massilia</taxon>
    </lineage>
</organism>
<dbReference type="OrthoDB" id="8773802at2"/>
<evidence type="ECO:0000313" key="2">
    <source>
        <dbReference type="Proteomes" id="UP000278085"/>
    </source>
</evidence>
<proteinExistence type="predicted"/>
<name>A0A430HIU5_9BURK</name>
<dbReference type="AlphaFoldDB" id="A0A430HIU5"/>
<keyword evidence="2" id="KW-1185">Reference proteome</keyword>
<evidence type="ECO:0000313" key="1">
    <source>
        <dbReference type="EMBL" id="RSZ57438.1"/>
    </source>
</evidence>
<dbReference type="Proteomes" id="UP000278085">
    <property type="component" value="Unassembled WGS sequence"/>
</dbReference>
<dbReference type="RefSeq" id="WP_126075781.1">
    <property type="nucleotide sequence ID" value="NZ_CP051166.1"/>
</dbReference>
<reference evidence="1 2" key="1">
    <citation type="submission" date="2018-12" db="EMBL/GenBank/DDBJ databases">
        <authorList>
            <person name="Yang E."/>
        </authorList>
    </citation>
    <scope>NUCLEOTIDE SEQUENCE [LARGE SCALE GENOMIC DNA]</scope>
    <source>
        <strain evidence="1 2">SOD</strain>
    </source>
</reference>
<gene>
    <name evidence="1" type="ORF">EJB06_20055</name>
</gene>
<comment type="caution">
    <text evidence="1">The sequence shown here is derived from an EMBL/GenBank/DDBJ whole genome shotgun (WGS) entry which is preliminary data.</text>
</comment>
<dbReference type="EMBL" id="RXLQ01000010">
    <property type="protein sequence ID" value="RSZ57438.1"/>
    <property type="molecule type" value="Genomic_DNA"/>
</dbReference>
<accession>A0A430HIU5</accession>
<sequence>MNGHLLGWCALALALGGCGKQEAQAGSGQAGAGQAGNSGPANTMRCTIDGATTFSASGAQVSVASLGGTADKISLGLGMHADSIGRTHEMSTGLVALPPAAGKYQFPEPGTRGMSLAQYRIRNADNQTLEDYTGSGYDQFYALGEQDPQARLVLDITRFRKLPAGAPDTQRVSLAGSFRFNAAYAPYVNGKLPDACTTEAITRSMNHIGKPVSYPRFDAGVCGARKHRVECTFDVTENLLQF</sequence>